<name>A0A284S0X5_ARMOS</name>
<feature type="compositionally biased region" description="Polar residues" evidence="1">
    <location>
        <begin position="86"/>
        <end position="95"/>
    </location>
</feature>
<dbReference type="Proteomes" id="UP000219338">
    <property type="component" value="Unassembled WGS sequence"/>
</dbReference>
<feature type="region of interest" description="Disordered" evidence="1">
    <location>
        <begin position="1"/>
        <end position="97"/>
    </location>
</feature>
<reference evidence="3" key="1">
    <citation type="journal article" date="2017" name="Nat. Ecol. Evol.">
        <title>Genome expansion and lineage-specific genetic innovations in the forest pathogenic fungi Armillaria.</title>
        <authorList>
            <person name="Sipos G."/>
            <person name="Prasanna A.N."/>
            <person name="Walter M.C."/>
            <person name="O'Connor E."/>
            <person name="Balint B."/>
            <person name="Krizsan K."/>
            <person name="Kiss B."/>
            <person name="Hess J."/>
            <person name="Varga T."/>
            <person name="Slot J."/>
            <person name="Riley R."/>
            <person name="Boka B."/>
            <person name="Rigling D."/>
            <person name="Barry K."/>
            <person name="Lee J."/>
            <person name="Mihaltcheva S."/>
            <person name="LaButti K."/>
            <person name="Lipzen A."/>
            <person name="Waldron R."/>
            <person name="Moloney N.M."/>
            <person name="Sperisen C."/>
            <person name="Kredics L."/>
            <person name="Vagvoelgyi C."/>
            <person name="Patrignani A."/>
            <person name="Fitzpatrick D."/>
            <person name="Nagy I."/>
            <person name="Doyle S."/>
            <person name="Anderson J.B."/>
            <person name="Grigoriev I.V."/>
            <person name="Gueldener U."/>
            <person name="Muensterkoetter M."/>
            <person name="Nagy L.G."/>
        </authorList>
    </citation>
    <scope>NUCLEOTIDE SEQUENCE [LARGE SCALE GENOMIC DNA]</scope>
    <source>
        <strain evidence="3">C18/9</strain>
    </source>
</reference>
<evidence type="ECO:0000313" key="3">
    <source>
        <dbReference type="Proteomes" id="UP000219338"/>
    </source>
</evidence>
<keyword evidence="3" id="KW-1185">Reference proteome</keyword>
<sequence length="178" mass="19637">MYASSISNSRSASLESYMNGSHIEDDPHALGVDQYPCDLESDSDENPCDAPGMFDSTTRGPRPESLSRTLNCRSGYSPAPSHVGVQKSSAASIDTDSPPHLTSLRYSKISISEYGNAASPTCDVDEFIGRFAEVTNHRAENYLQSLERKLRRLFLTVAFRTYGPLRLYMPNNINPPPI</sequence>
<proteinExistence type="predicted"/>
<dbReference type="EMBL" id="FUEG01000024">
    <property type="protein sequence ID" value="SJL14637.1"/>
    <property type="molecule type" value="Genomic_DNA"/>
</dbReference>
<dbReference type="AlphaFoldDB" id="A0A284S0X5"/>
<protein>
    <submittedName>
        <fullName evidence="2">Uncharacterized protein</fullName>
    </submittedName>
</protein>
<gene>
    <name evidence="2" type="ORF">ARMOST_18102</name>
</gene>
<evidence type="ECO:0000313" key="2">
    <source>
        <dbReference type="EMBL" id="SJL14637.1"/>
    </source>
</evidence>
<feature type="compositionally biased region" description="Low complexity" evidence="1">
    <location>
        <begin position="1"/>
        <end position="16"/>
    </location>
</feature>
<organism evidence="2 3">
    <name type="scientific">Armillaria ostoyae</name>
    <name type="common">Armillaria root rot fungus</name>
    <dbReference type="NCBI Taxonomy" id="47428"/>
    <lineage>
        <taxon>Eukaryota</taxon>
        <taxon>Fungi</taxon>
        <taxon>Dikarya</taxon>
        <taxon>Basidiomycota</taxon>
        <taxon>Agaricomycotina</taxon>
        <taxon>Agaricomycetes</taxon>
        <taxon>Agaricomycetidae</taxon>
        <taxon>Agaricales</taxon>
        <taxon>Marasmiineae</taxon>
        <taxon>Physalacriaceae</taxon>
        <taxon>Armillaria</taxon>
    </lineage>
</organism>
<accession>A0A284S0X5</accession>
<evidence type="ECO:0000256" key="1">
    <source>
        <dbReference type="SAM" id="MobiDB-lite"/>
    </source>
</evidence>